<comment type="caution">
    <text evidence="2">The sequence shown here is derived from an EMBL/GenBank/DDBJ whole genome shotgun (WGS) entry which is preliminary data.</text>
</comment>
<protein>
    <submittedName>
        <fullName evidence="2">Uncharacterized protein</fullName>
    </submittedName>
</protein>
<dbReference type="EMBL" id="JASBNA010000001">
    <property type="protein sequence ID" value="KAK7695912.1"/>
    <property type="molecule type" value="Genomic_DNA"/>
</dbReference>
<keyword evidence="3" id="KW-1185">Reference proteome</keyword>
<gene>
    <name evidence="2" type="ORF">QCA50_000551</name>
</gene>
<name>A0AAW0GUW6_9APHY</name>
<evidence type="ECO:0000313" key="2">
    <source>
        <dbReference type="EMBL" id="KAK7695912.1"/>
    </source>
</evidence>
<proteinExistence type="predicted"/>
<evidence type="ECO:0000256" key="1">
    <source>
        <dbReference type="SAM" id="Phobius"/>
    </source>
</evidence>
<keyword evidence="1" id="KW-0472">Membrane</keyword>
<keyword evidence="1" id="KW-0812">Transmembrane</keyword>
<sequence length="460" mass="52219">MANYIYILGPNLITALILGPSPVFTSAFIHAAFIQRHYTSIREELKMKNVQTTHWPDELKVIVSFDVVDTAPDNSQKIDRGDGLRYQKSHRDTNAHEEFIPDYVELMSKLHSRYGVGFVMTNQSDLMSSAHFRDALLVLLHNIEELSVELAPEKEALALRRACPVEGCGIAEKHGIRNRYNLNGPYTAIDFDCPDHGLHQVSLANLDEIKTLEMNTPMLLKIPIPPVRLHKRVTGADYAGFYQEQLLWRQFFRLDNVLSPYISYAPLITDWAGSKISKSLYVKNGAYKYLEESKMDWLLSYQKTKERGVDIEKVFDVIEGWMQDPNEYFRPHTVDSLQMMHFNDRDELSESIEKFLIHDGEVHDPLGGGAYVYGTNLLIAIPRYLGIIPPTVHFSRNQAPPNAGELLPPCILSIHIDVTHNDPNVGVLINTILPFVLGRALKDDPRNPITQVEVVVMSTT</sequence>
<feature type="transmembrane region" description="Helical" evidence="1">
    <location>
        <begin position="12"/>
        <end position="34"/>
    </location>
</feature>
<dbReference type="Proteomes" id="UP001385951">
    <property type="component" value="Unassembled WGS sequence"/>
</dbReference>
<dbReference type="AlphaFoldDB" id="A0AAW0GUW6"/>
<evidence type="ECO:0000313" key="3">
    <source>
        <dbReference type="Proteomes" id="UP001385951"/>
    </source>
</evidence>
<keyword evidence="1" id="KW-1133">Transmembrane helix</keyword>
<organism evidence="2 3">
    <name type="scientific">Cerrena zonata</name>
    <dbReference type="NCBI Taxonomy" id="2478898"/>
    <lineage>
        <taxon>Eukaryota</taxon>
        <taxon>Fungi</taxon>
        <taxon>Dikarya</taxon>
        <taxon>Basidiomycota</taxon>
        <taxon>Agaricomycotina</taxon>
        <taxon>Agaricomycetes</taxon>
        <taxon>Polyporales</taxon>
        <taxon>Cerrenaceae</taxon>
        <taxon>Cerrena</taxon>
    </lineage>
</organism>
<reference evidence="2 3" key="1">
    <citation type="submission" date="2022-09" db="EMBL/GenBank/DDBJ databases">
        <authorList>
            <person name="Palmer J.M."/>
        </authorList>
    </citation>
    <scope>NUCLEOTIDE SEQUENCE [LARGE SCALE GENOMIC DNA]</scope>
    <source>
        <strain evidence="2 3">DSM 7382</strain>
    </source>
</reference>
<accession>A0AAW0GUW6</accession>